<dbReference type="Proteomes" id="UP000177785">
    <property type="component" value="Unassembled WGS sequence"/>
</dbReference>
<proteinExistence type="predicted"/>
<dbReference type="EMBL" id="MHNL01000024">
    <property type="protein sequence ID" value="OGZ44236.1"/>
    <property type="molecule type" value="Genomic_DNA"/>
</dbReference>
<organism evidence="1 2">
    <name type="scientific">Candidatus Ryanbacteria bacterium RIFCSPHIGHO2_01_FULL_48_27</name>
    <dbReference type="NCBI Taxonomy" id="1802115"/>
    <lineage>
        <taxon>Bacteria</taxon>
        <taxon>Candidatus Ryaniibacteriota</taxon>
    </lineage>
</organism>
<protein>
    <submittedName>
        <fullName evidence="1">Uncharacterized protein</fullName>
    </submittedName>
</protein>
<accession>A0A1G2G1R3</accession>
<evidence type="ECO:0000313" key="1">
    <source>
        <dbReference type="EMBL" id="OGZ44236.1"/>
    </source>
</evidence>
<name>A0A1G2G1R3_9BACT</name>
<dbReference type="AlphaFoldDB" id="A0A1G2G1R3"/>
<gene>
    <name evidence="1" type="ORF">A2756_05025</name>
</gene>
<evidence type="ECO:0000313" key="2">
    <source>
        <dbReference type="Proteomes" id="UP000177785"/>
    </source>
</evidence>
<dbReference type="STRING" id="1802115.A2756_05025"/>
<reference evidence="1 2" key="1">
    <citation type="journal article" date="2016" name="Nat. Commun.">
        <title>Thousands of microbial genomes shed light on interconnected biogeochemical processes in an aquifer system.</title>
        <authorList>
            <person name="Anantharaman K."/>
            <person name="Brown C.T."/>
            <person name="Hug L.A."/>
            <person name="Sharon I."/>
            <person name="Castelle C.J."/>
            <person name="Probst A.J."/>
            <person name="Thomas B.C."/>
            <person name="Singh A."/>
            <person name="Wilkins M.J."/>
            <person name="Karaoz U."/>
            <person name="Brodie E.L."/>
            <person name="Williams K.H."/>
            <person name="Hubbard S.S."/>
            <person name="Banfield J.F."/>
        </authorList>
    </citation>
    <scope>NUCLEOTIDE SEQUENCE [LARGE SCALE GENOMIC DNA]</scope>
</reference>
<comment type="caution">
    <text evidence="1">The sequence shown here is derived from an EMBL/GenBank/DDBJ whole genome shotgun (WGS) entry which is preliminary data.</text>
</comment>
<sequence length="240" mass="25829">MTDNELKVKKQKERSTPYPSITLKDAIVYIEALKKALGKGPYSRESIAQALGHDKLSGPAARKVAALGHYGLVNRNGDVYTMSQLAEDILHPITDEQKIAAIVKAAISPALFTKLIHQFKNQALPSRLDSILLRQGVSSGAAREVVTIFTDTLKFAGLLQNGVVATDFSKVQAIPAKSDALQEEITVVGVSAGQQTYNFNDTGAGWSVTIKSGQPLNSKIKNELAAIGDLLSELNKEESQ</sequence>